<evidence type="ECO:0000313" key="4">
    <source>
        <dbReference type="Proteomes" id="UP001140217"/>
    </source>
</evidence>
<proteinExistence type="predicted"/>
<keyword evidence="2" id="KW-0812">Transmembrane</keyword>
<keyword evidence="2" id="KW-0472">Membrane</keyword>
<evidence type="ECO:0000256" key="2">
    <source>
        <dbReference type="SAM" id="Phobius"/>
    </source>
</evidence>
<evidence type="ECO:0000256" key="1">
    <source>
        <dbReference type="SAM" id="MobiDB-lite"/>
    </source>
</evidence>
<keyword evidence="2" id="KW-1133">Transmembrane helix</keyword>
<feature type="compositionally biased region" description="Pro residues" evidence="1">
    <location>
        <begin position="293"/>
        <end position="303"/>
    </location>
</feature>
<keyword evidence="4" id="KW-1185">Reference proteome</keyword>
<gene>
    <name evidence="3" type="ORF">H4R18_001959</name>
</gene>
<dbReference type="EMBL" id="JANBUL010000057">
    <property type="protein sequence ID" value="KAJ2782996.1"/>
    <property type="molecule type" value="Genomic_DNA"/>
</dbReference>
<feature type="compositionally biased region" description="Low complexity" evidence="1">
    <location>
        <begin position="185"/>
        <end position="196"/>
    </location>
</feature>
<sequence>MEPWALAVLCTMLLLAGAAIGGLTVFIAGVYMRRGRTQKEAGLSRTIAAEEHEAQSVCSEKHVPQDAAQPQPPTLPAHSPAPALRVSLGERSPPDSAPTPAASSTYSGGTFAFSSAATAVARPPKQPATVIFRSSMSSMAPPPLSLPPLAGSSSGNNNSNNGNNANPHKPARGGGGDDRDEDTDSSQPSAKSSPASIDESNPDTISSVGTPEIPCMAASPGDTDSVDYVVVPPSPSILSMYGASLAASLSRPPSILSPRVPGSGRPLASPGYPSASLFSPMAATYSRKYFDTPVPPPPLPASAPPRARRRSWAKDAGG</sequence>
<accession>A0A9W8HFT3</accession>
<feature type="region of interest" description="Disordered" evidence="1">
    <location>
        <begin position="289"/>
        <end position="318"/>
    </location>
</feature>
<organism evidence="3 4">
    <name type="scientific">Coemansia javaensis</name>
    <dbReference type="NCBI Taxonomy" id="2761396"/>
    <lineage>
        <taxon>Eukaryota</taxon>
        <taxon>Fungi</taxon>
        <taxon>Fungi incertae sedis</taxon>
        <taxon>Zoopagomycota</taxon>
        <taxon>Kickxellomycotina</taxon>
        <taxon>Kickxellomycetes</taxon>
        <taxon>Kickxellales</taxon>
        <taxon>Kickxellaceae</taxon>
        <taxon>Coemansia</taxon>
    </lineage>
</organism>
<feature type="transmembrane region" description="Helical" evidence="2">
    <location>
        <begin position="6"/>
        <end position="31"/>
    </location>
</feature>
<name>A0A9W8HFT3_9FUNG</name>
<reference evidence="3" key="1">
    <citation type="submission" date="2022-07" db="EMBL/GenBank/DDBJ databases">
        <title>Phylogenomic reconstructions and comparative analyses of Kickxellomycotina fungi.</title>
        <authorList>
            <person name="Reynolds N.K."/>
            <person name="Stajich J.E."/>
            <person name="Barry K."/>
            <person name="Grigoriev I.V."/>
            <person name="Crous P."/>
            <person name="Smith M.E."/>
        </authorList>
    </citation>
    <scope>NUCLEOTIDE SEQUENCE</scope>
    <source>
        <strain evidence="3">NBRC 105414</strain>
    </source>
</reference>
<feature type="compositionally biased region" description="Low complexity" evidence="1">
    <location>
        <begin position="147"/>
        <end position="166"/>
    </location>
</feature>
<feature type="region of interest" description="Disordered" evidence="1">
    <location>
        <begin position="53"/>
        <end position="105"/>
    </location>
</feature>
<evidence type="ECO:0000313" key="3">
    <source>
        <dbReference type="EMBL" id="KAJ2782996.1"/>
    </source>
</evidence>
<protein>
    <submittedName>
        <fullName evidence="3">Uncharacterized protein</fullName>
    </submittedName>
</protein>
<comment type="caution">
    <text evidence="3">The sequence shown here is derived from an EMBL/GenBank/DDBJ whole genome shotgun (WGS) entry which is preliminary data.</text>
</comment>
<feature type="compositionally biased region" description="Basic and acidic residues" evidence="1">
    <location>
        <begin position="53"/>
        <end position="64"/>
    </location>
</feature>
<dbReference type="AlphaFoldDB" id="A0A9W8HFT3"/>
<feature type="compositionally biased region" description="Polar residues" evidence="1">
    <location>
        <begin position="198"/>
        <end position="209"/>
    </location>
</feature>
<feature type="region of interest" description="Disordered" evidence="1">
    <location>
        <begin position="137"/>
        <end position="226"/>
    </location>
</feature>
<dbReference type="Proteomes" id="UP001140217">
    <property type="component" value="Unassembled WGS sequence"/>
</dbReference>